<organism evidence="2 3">
    <name type="scientific">Anaeromyxobacter oryzae</name>
    <dbReference type="NCBI Taxonomy" id="2918170"/>
    <lineage>
        <taxon>Bacteria</taxon>
        <taxon>Pseudomonadati</taxon>
        <taxon>Myxococcota</taxon>
        <taxon>Myxococcia</taxon>
        <taxon>Myxococcales</taxon>
        <taxon>Cystobacterineae</taxon>
        <taxon>Anaeromyxobacteraceae</taxon>
        <taxon>Anaeromyxobacter</taxon>
    </lineage>
</organism>
<dbReference type="RefSeq" id="WP_248358878.1">
    <property type="nucleotide sequence ID" value="NZ_AP025591.1"/>
</dbReference>
<dbReference type="Proteomes" id="UP001162891">
    <property type="component" value="Chromosome"/>
</dbReference>
<feature type="transmembrane region" description="Helical" evidence="1">
    <location>
        <begin position="6"/>
        <end position="26"/>
    </location>
</feature>
<name>A0ABM7WR15_9BACT</name>
<gene>
    <name evidence="2" type="ORF">AMOR_09050</name>
</gene>
<sequence>MGSDTAYLIFGATLCLALAGIIAFYFSRRRKDRVEHAKYKMLEDDD</sequence>
<keyword evidence="1" id="KW-0472">Membrane</keyword>
<keyword evidence="1" id="KW-0812">Transmembrane</keyword>
<evidence type="ECO:0000313" key="2">
    <source>
        <dbReference type="EMBL" id="BDG01909.1"/>
    </source>
</evidence>
<keyword evidence="1" id="KW-1133">Transmembrane helix</keyword>
<keyword evidence="3" id="KW-1185">Reference proteome</keyword>
<proteinExistence type="predicted"/>
<dbReference type="EMBL" id="AP025591">
    <property type="protein sequence ID" value="BDG01909.1"/>
    <property type="molecule type" value="Genomic_DNA"/>
</dbReference>
<protein>
    <recommendedName>
        <fullName evidence="4">Cbb3-type cytochrome oxidase component</fullName>
    </recommendedName>
</protein>
<evidence type="ECO:0000313" key="3">
    <source>
        <dbReference type="Proteomes" id="UP001162891"/>
    </source>
</evidence>
<accession>A0ABM7WR15</accession>
<reference evidence="3" key="1">
    <citation type="journal article" date="2022" name="Int. J. Syst. Evol. Microbiol.">
        <title>Anaeromyxobacter oryzae sp. nov., Anaeromyxobacter diazotrophicus sp. nov. and Anaeromyxobacter paludicola sp. nov., isolated from paddy soils.</title>
        <authorList>
            <person name="Itoh H."/>
            <person name="Xu Z."/>
            <person name="Mise K."/>
            <person name="Masuda Y."/>
            <person name="Ushijima N."/>
            <person name="Hayakawa C."/>
            <person name="Shiratori Y."/>
            <person name="Senoo K."/>
        </authorList>
    </citation>
    <scope>NUCLEOTIDE SEQUENCE [LARGE SCALE GENOMIC DNA]</scope>
    <source>
        <strain evidence="3">Red232</strain>
    </source>
</reference>
<dbReference type="NCBIfam" id="TIGR01167">
    <property type="entry name" value="LPXTG_anchor"/>
    <property type="match status" value="1"/>
</dbReference>
<evidence type="ECO:0000256" key="1">
    <source>
        <dbReference type="SAM" id="Phobius"/>
    </source>
</evidence>
<evidence type="ECO:0008006" key="4">
    <source>
        <dbReference type="Google" id="ProtNLM"/>
    </source>
</evidence>